<evidence type="ECO:0000313" key="2">
    <source>
        <dbReference type="EMBL" id="GAA2172109.1"/>
    </source>
</evidence>
<accession>A0ABN3AMN6</accession>
<protein>
    <submittedName>
        <fullName evidence="2">Uncharacterized protein</fullName>
    </submittedName>
</protein>
<dbReference type="EMBL" id="BAAAQT010000005">
    <property type="protein sequence ID" value="GAA2172109.1"/>
    <property type="molecule type" value="Genomic_DNA"/>
</dbReference>
<gene>
    <name evidence="2" type="ORF">GCM10009846_08740</name>
</gene>
<keyword evidence="1" id="KW-0812">Transmembrane</keyword>
<evidence type="ECO:0000313" key="3">
    <source>
        <dbReference type="Proteomes" id="UP001501599"/>
    </source>
</evidence>
<sequence length="176" mass="18874">MDDASITRLLRSSAPTTVAADAAVRIEIDRMAERARAVAHGRRRARRRVAIVALPALAIIPGALVFTGGTDVRQVPDLTIPMTYVTDTGTSIACEVDLFNGETDYVETNLEAVAYFAAQDWSGVGQRVYDLALRYEDEGRVSPWAQAENDVLLAGAPDIFTDGGMGMTSTCTGALH</sequence>
<comment type="caution">
    <text evidence="2">The sequence shown here is derived from an EMBL/GenBank/DDBJ whole genome shotgun (WGS) entry which is preliminary data.</text>
</comment>
<proteinExistence type="predicted"/>
<dbReference type="RefSeq" id="WP_344340765.1">
    <property type="nucleotide sequence ID" value="NZ_BAAAQT010000005.1"/>
</dbReference>
<feature type="transmembrane region" description="Helical" evidence="1">
    <location>
        <begin position="49"/>
        <end position="69"/>
    </location>
</feature>
<keyword evidence="1" id="KW-1133">Transmembrane helix</keyword>
<name>A0ABN3AMN6_9MICO</name>
<keyword evidence="1" id="KW-0472">Membrane</keyword>
<dbReference type="Proteomes" id="UP001501599">
    <property type="component" value="Unassembled WGS sequence"/>
</dbReference>
<evidence type="ECO:0000256" key="1">
    <source>
        <dbReference type="SAM" id="Phobius"/>
    </source>
</evidence>
<organism evidence="2 3">
    <name type="scientific">Agrococcus versicolor</name>
    <dbReference type="NCBI Taxonomy" id="501482"/>
    <lineage>
        <taxon>Bacteria</taxon>
        <taxon>Bacillati</taxon>
        <taxon>Actinomycetota</taxon>
        <taxon>Actinomycetes</taxon>
        <taxon>Micrococcales</taxon>
        <taxon>Microbacteriaceae</taxon>
        <taxon>Agrococcus</taxon>
    </lineage>
</organism>
<keyword evidence="3" id="KW-1185">Reference proteome</keyword>
<reference evidence="2 3" key="1">
    <citation type="journal article" date="2019" name="Int. J. Syst. Evol. Microbiol.">
        <title>The Global Catalogue of Microorganisms (GCM) 10K type strain sequencing project: providing services to taxonomists for standard genome sequencing and annotation.</title>
        <authorList>
            <consortium name="The Broad Institute Genomics Platform"/>
            <consortium name="The Broad Institute Genome Sequencing Center for Infectious Disease"/>
            <person name="Wu L."/>
            <person name="Ma J."/>
        </authorList>
    </citation>
    <scope>NUCLEOTIDE SEQUENCE [LARGE SCALE GENOMIC DNA]</scope>
    <source>
        <strain evidence="2 3">JCM 16026</strain>
    </source>
</reference>